<dbReference type="InterPro" id="IPR000847">
    <property type="entry name" value="LysR_HTH_N"/>
</dbReference>
<evidence type="ECO:0000313" key="6">
    <source>
        <dbReference type="EMBL" id="GIJ44876.1"/>
    </source>
</evidence>
<dbReference type="Pfam" id="PF03466">
    <property type="entry name" value="LysR_substrate"/>
    <property type="match status" value="1"/>
</dbReference>
<protein>
    <submittedName>
        <fullName evidence="6">LysR family transcriptional regulator</fullName>
    </submittedName>
</protein>
<sequence length="307" mass="33357">MVRITMVHIDLNLLRALDVLLEEGSVGAAADRLHLSQPAMSRTLARIRRATGDEILVRSGRGMVTTPYAESIRAEVHALVHRAQSLLHRDADVDLRTIARTYTLQCNDALAEFLAPRLARILPAEAPRLRLRFLAEPASTSDDLRRGHVDLRVSSDPAESAEMQSSTIAHDRLVAAVRADHPRLDALGSPAGFAGLGHVIVSRRGRLHDLVDDVLEAAGLRRHVLLTAPTVAIAMQIVAAGDLVVCVPGGLLAAQLASYGLASRPLPVEVPAVPVVLAWHQRHARDPAHRWLRAHVRRLILEQTSAA</sequence>
<dbReference type="InterPro" id="IPR036388">
    <property type="entry name" value="WH-like_DNA-bd_sf"/>
</dbReference>
<reference evidence="6" key="1">
    <citation type="submission" date="2021-01" db="EMBL/GenBank/DDBJ databases">
        <title>Whole genome shotgun sequence of Virgisporangium aliadipatigenens NBRC 105644.</title>
        <authorList>
            <person name="Komaki H."/>
            <person name="Tamura T."/>
        </authorList>
    </citation>
    <scope>NUCLEOTIDE SEQUENCE</scope>
    <source>
        <strain evidence="6">NBRC 105644</strain>
    </source>
</reference>
<comment type="similarity">
    <text evidence="1">Belongs to the LysR transcriptional regulatory family.</text>
</comment>
<dbReference type="SUPFAM" id="SSF53850">
    <property type="entry name" value="Periplasmic binding protein-like II"/>
    <property type="match status" value="1"/>
</dbReference>
<dbReference type="PANTHER" id="PTHR30118:SF15">
    <property type="entry name" value="TRANSCRIPTIONAL REGULATORY PROTEIN"/>
    <property type="match status" value="1"/>
</dbReference>
<accession>A0A8J4DPF8</accession>
<name>A0A8J4DPF8_9ACTN</name>
<evidence type="ECO:0000313" key="7">
    <source>
        <dbReference type="Proteomes" id="UP000619260"/>
    </source>
</evidence>
<dbReference type="GO" id="GO:0003677">
    <property type="term" value="F:DNA binding"/>
    <property type="evidence" value="ECO:0007669"/>
    <property type="project" value="UniProtKB-KW"/>
</dbReference>
<dbReference type="PROSITE" id="PS50931">
    <property type="entry name" value="HTH_LYSR"/>
    <property type="match status" value="1"/>
</dbReference>
<evidence type="ECO:0000256" key="1">
    <source>
        <dbReference type="ARBA" id="ARBA00009437"/>
    </source>
</evidence>
<keyword evidence="7" id="KW-1185">Reference proteome</keyword>
<dbReference type="InterPro" id="IPR050389">
    <property type="entry name" value="LysR-type_TF"/>
</dbReference>
<gene>
    <name evidence="6" type="ORF">Val02_17620</name>
</gene>
<evidence type="ECO:0000256" key="4">
    <source>
        <dbReference type="ARBA" id="ARBA00023163"/>
    </source>
</evidence>
<dbReference type="PRINTS" id="PR00039">
    <property type="entry name" value="HTHLYSR"/>
</dbReference>
<dbReference type="GO" id="GO:0003700">
    <property type="term" value="F:DNA-binding transcription factor activity"/>
    <property type="evidence" value="ECO:0007669"/>
    <property type="project" value="InterPro"/>
</dbReference>
<evidence type="ECO:0000256" key="2">
    <source>
        <dbReference type="ARBA" id="ARBA00023015"/>
    </source>
</evidence>
<dbReference type="EMBL" id="BOPF01000005">
    <property type="protein sequence ID" value="GIJ44876.1"/>
    <property type="molecule type" value="Genomic_DNA"/>
</dbReference>
<dbReference type="AlphaFoldDB" id="A0A8J4DPF8"/>
<keyword evidence="2" id="KW-0805">Transcription regulation</keyword>
<keyword evidence="3" id="KW-0238">DNA-binding</keyword>
<dbReference type="Gene3D" id="1.10.10.10">
    <property type="entry name" value="Winged helix-like DNA-binding domain superfamily/Winged helix DNA-binding domain"/>
    <property type="match status" value="1"/>
</dbReference>
<evidence type="ECO:0000256" key="3">
    <source>
        <dbReference type="ARBA" id="ARBA00023125"/>
    </source>
</evidence>
<dbReference type="InterPro" id="IPR036390">
    <property type="entry name" value="WH_DNA-bd_sf"/>
</dbReference>
<dbReference type="Pfam" id="PF00126">
    <property type="entry name" value="HTH_1"/>
    <property type="match status" value="1"/>
</dbReference>
<feature type="domain" description="HTH lysR-type" evidence="5">
    <location>
        <begin position="9"/>
        <end position="66"/>
    </location>
</feature>
<evidence type="ECO:0000259" key="5">
    <source>
        <dbReference type="PROSITE" id="PS50931"/>
    </source>
</evidence>
<dbReference type="InterPro" id="IPR005119">
    <property type="entry name" value="LysR_subst-bd"/>
</dbReference>
<proteinExistence type="inferred from homology"/>
<dbReference type="SUPFAM" id="SSF46785">
    <property type="entry name" value="Winged helix' DNA-binding domain"/>
    <property type="match status" value="1"/>
</dbReference>
<organism evidence="6 7">
    <name type="scientific">Virgisporangium aliadipatigenens</name>
    <dbReference type="NCBI Taxonomy" id="741659"/>
    <lineage>
        <taxon>Bacteria</taxon>
        <taxon>Bacillati</taxon>
        <taxon>Actinomycetota</taxon>
        <taxon>Actinomycetes</taxon>
        <taxon>Micromonosporales</taxon>
        <taxon>Micromonosporaceae</taxon>
        <taxon>Virgisporangium</taxon>
    </lineage>
</organism>
<dbReference type="PANTHER" id="PTHR30118">
    <property type="entry name" value="HTH-TYPE TRANSCRIPTIONAL REGULATOR LEUO-RELATED"/>
    <property type="match status" value="1"/>
</dbReference>
<dbReference type="Proteomes" id="UP000619260">
    <property type="component" value="Unassembled WGS sequence"/>
</dbReference>
<dbReference type="Gene3D" id="3.40.190.10">
    <property type="entry name" value="Periplasmic binding protein-like II"/>
    <property type="match status" value="2"/>
</dbReference>
<keyword evidence="4" id="KW-0804">Transcription</keyword>
<comment type="caution">
    <text evidence="6">The sequence shown here is derived from an EMBL/GenBank/DDBJ whole genome shotgun (WGS) entry which is preliminary data.</text>
</comment>